<keyword evidence="7" id="KW-1185">Reference proteome</keyword>
<evidence type="ECO:0000313" key="7">
    <source>
        <dbReference type="Proteomes" id="UP000886998"/>
    </source>
</evidence>
<dbReference type="AlphaFoldDB" id="A0A8X6XV07"/>
<dbReference type="PANTHER" id="PTHR20982">
    <property type="entry name" value="RIBOSOME RECYCLING FACTOR"/>
    <property type="match status" value="1"/>
</dbReference>
<comment type="similarity">
    <text evidence="1">Belongs to the RRF family.</text>
</comment>
<dbReference type="InterPro" id="IPR036191">
    <property type="entry name" value="RRF_sf"/>
</dbReference>
<dbReference type="Pfam" id="PF01765">
    <property type="entry name" value="RRF"/>
    <property type="match status" value="1"/>
</dbReference>
<sequence length="310" mass="35417">MIIIWSGTLTAQRNETLGPIVVLYSAKPREIGCYSKRINTYLNETMEYFCKPRLLSIFTKILRTKPNQIIYPVSYVVHDNSYHSFSTYKGLKPFTPITNQVQNYAKNAQGKKGGKQKLMQLSDEEMSDAIDIQEYRTQLNEVQEKLKKDFVENLSLRSSASNIDNLLVKLGDEEYPLHELAQISKKNPNLIAINMSDFPEALKPAIQAIIDSGSGMNPQQEGTMIYLTIPKLTREHREKLAKNAKTIFMKAKEEIRDVQNYFMKDAKRKTDLSEDLIFSASNQIKLLADQASAELEKILKIKQKELLGES</sequence>
<evidence type="ECO:0000256" key="2">
    <source>
        <dbReference type="ARBA" id="ARBA00020581"/>
    </source>
</evidence>
<dbReference type="Proteomes" id="UP000886998">
    <property type="component" value="Unassembled WGS sequence"/>
</dbReference>
<evidence type="ECO:0000313" key="6">
    <source>
        <dbReference type="EMBL" id="GFY59140.1"/>
    </source>
</evidence>
<dbReference type="GO" id="GO:0006412">
    <property type="term" value="P:translation"/>
    <property type="evidence" value="ECO:0007669"/>
    <property type="project" value="UniProtKB-KW"/>
</dbReference>
<dbReference type="PANTHER" id="PTHR20982:SF3">
    <property type="entry name" value="MITOCHONDRIAL RIBOSOME RECYCLING FACTOR PSEUDO 1"/>
    <property type="match status" value="1"/>
</dbReference>
<dbReference type="GO" id="GO:0005739">
    <property type="term" value="C:mitochondrion"/>
    <property type="evidence" value="ECO:0007669"/>
    <property type="project" value="TreeGrafter"/>
</dbReference>
<keyword evidence="3" id="KW-0648">Protein biosynthesis</keyword>
<accession>A0A8X6XV07</accession>
<dbReference type="Gene3D" id="1.10.132.20">
    <property type="entry name" value="Ribosome-recycling factor"/>
    <property type="match status" value="1"/>
</dbReference>
<dbReference type="SUPFAM" id="SSF55194">
    <property type="entry name" value="Ribosome recycling factor, RRF"/>
    <property type="match status" value="1"/>
</dbReference>
<evidence type="ECO:0000256" key="4">
    <source>
        <dbReference type="ARBA" id="ARBA00033107"/>
    </source>
</evidence>
<protein>
    <recommendedName>
        <fullName evidence="2">Ribosome-recycling factor, mitochondrial</fullName>
    </recommendedName>
    <alternativeName>
        <fullName evidence="4">Ribosome-releasing factor, mitochondrial</fullName>
    </alternativeName>
</protein>
<gene>
    <name evidence="6" type="primary">MRRF</name>
    <name evidence="6" type="ORF">TNIN_147971</name>
</gene>
<feature type="domain" description="Ribosome recycling factor" evidence="5">
    <location>
        <begin position="146"/>
        <end position="307"/>
    </location>
</feature>
<comment type="caution">
    <text evidence="6">The sequence shown here is derived from an EMBL/GenBank/DDBJ whole genome shotgun (WGS) entry which is preliminary data.</text>
</comment>
<reference evidence="6" key="1">
    <citation type="submission" date="2020-08" db="EMBL/GenBank/DDBJ databases">
        <title>Multicomponent nature underlies the extraordinary mechanical properties of spider dragline silk.</title>
        <authorList>
            <person name="Kono N."/>
            <person name="Nakamura H."/>
            <person name="Mori M."/>
            <person name="Yoshida Y."/>
            <person name="Ohtoshi R."/>
            <person name="Malay A.D."/>
            <person name="Moran D.A.P."/>
            <person name="Tomita M."/>
            <person name="Numata K."/>
            <person name="Arakawa K."/>
        </authorList>
    </citation>
    <scope>NUCLEOTIDE SEQUENCE</scope>
</reference>
<organism evidence="6 7">
    <name type="scientific">Trichonephila inaurata madagascariensis</name>
    <dbReference type="NCBI Taxonomy" id="2747483"/>
    <lineage>
        <taxon>Eukaryota</taxon>
        <taxon>Metazoa</taxon>
        <taxon>Ecdysozoa</taxon>
        <taxon>Arthropoda</taxon>
        <taxon>Chelicerata</taxon>
        <taxon>Arachnida</taxon>
        <taxon>Araneae</taxon>
        <taxon>Araneomorphae</taxon>
        <taxon>Entelegynae</taxon>
        <taxon>Araneoidea</taxon>
        <taxon>Nephilidae</taxon>
        <taxon>Trichonephila</taxon>
        <taxon>Trichonephila inaurata</taxon>
    </lineage>
</organism>
<evidence type="ECO:0000259" key="5">
    <source>
        <dbReference type="Pfam" id="PF01765"/>
    </source>
</evidence>
<evidence type="ECO:0000256" key="1">
    <source>
        <dbReference type="ARBA" id="ARBA00005912"/>
    </source>
</evidence>
<dbReference type="OrthoDB" id="407355at2759"/>
<dbReference type="Gene3D" id="3.30.1360.40">
    <property type="match status" value="1"/>
</dbReference>
<name>A0A8X6XV07_9ARAC</name>
<proteinExistence type="inferred from homology"/>
<dbReference type="InterPro" id="IPR002661">
    <property type="entry name" value="Ribosome_recyc_fac"/>
</dbReference>
<dbReference type="EMBL" id="BMAV01012444">
    <property type="protein sequence ID" value="GFY59140.1"/>
    <property type="molecule type" value="Genomic_DNA"/>
</dbReference>
<dbReference type="GO" id="GO:0043023">
    <property type="term" value="F:ribosomal large subunit binding"/>
    <property type="evidence" value="ECO:0007669"/>
    <property type="project" value="TreeGrafter"/>
</dbReference>
<evidence type="ECO:0000256" key="3">
    <source>
        <dbReference type="ARBA" id="ARBA00022917"/>
    </source>
</evidence>
<dbReference type="InterPro" id="IPR023584">
    <property type="entry name" value="Ribosome_recyc_fac_dom"/>
</dbReference>